<proteinExistence type="predicted"/>
<dbReference type="EMBL" id="KZ826369">
    <property type="protein sequence ID" value="PYI04423.1"/>
    <property type="molecule type" value="Genomic_DNA"/>
</dbReference>
<protein>
    <submittedName>
        <fullName evidence="1">Uncharacterized protein</fullName>
    </submittedName>
</protein>
<name>A0A319FDF5_ASPSB</name>
<evidence type="ECO:0000313" key="1">
    <source>
        <dbReference type="EMBL" id="PYI04423.1"/>
    </source>
</evidence>
<gene>
    <name evidence="1" type="ORF">BO78DRAFT_171834</name>
</gene>
<dbReference type="AlphaFoldDB" id="A0A319FDF5"/>
<dbReference type="VEuPathDB" id="FungiDB:BO78DRAFT_171834"/>
<organism evidence="1 2">
    <name type="scientific">Aspergillus sclerotiicarbonarius (strain CBS 121057 / IBT 28362)</name>
    <dbReference type="NCBI Taxonomy" id="1448318"/>
    <lineage>
        <taxon>Eukaryota</taxon>
        <taxon>Fungi</taxon>
        <taxon>Dikarya</taxon>
        <taxon>Ascomycota</taxon>
        <taxon>Pezizomycotina</taxon>
        <taxon>Eurotiomycetes</taxon>
        <taxon>Eurotiomycetidae</taxon>
        <taxon>Eurotiales</taxon>
        <taxon>Aspergillaceae</taxon>
        <taxon>Aspergillus</taxon>
        <taxon>Aspergillus subgen. Circumdati</taxon>
    </lineage>
</organism>
<keyword evidence="2" id="KW-1185">Reference proteome</keyword>
<evidence type="ECO:0000313" key="2">
    <source>
        <dbReference type="Proteomes" id="UP000248423"/>
    </source>
</evidence>
<dbReference type="Proteomes" id="UP000248423">
    <property type="component" value="Unassembled WGS sequence"/>
</dbReference>
<sequence>MVEVIGLSDCLGSAVRIGLLPVGAALPLFNGLAMPIFCCKHLKQRVVHFVQMLNLPALILFDSG</sequence>
<accession>A0A319FDF5</accession>
<reference evidence="1 2" key="1">
    <citation type="submission" date="2018-02" db="EMBL/GenBank/DDBJ databases">
        <title>The genomes of Aspergillus section Nigri reveals drivers in fungal speciation.</title>
        <authorList>
            <consortium name="DOE Joint Genome Institute"/>
            <person name="Vesth T.C."/>
            <person name="Nybo J."/>
            <person name="Theobald S."/>
            <person name="Brandl J."/>
            <person name="Frisvad J.C."/>
            <person name="Nielsen K.F."/>
            <person name="Lyhne E.K."/>
            <person name="Kogle M.E."/>
            <person name="Kuo A."/>
            <person name="Riley R."/>
            <person name="Clum A."/>
            <person name="Nolan M."/>
            <person name="Lipzen A."/>
            <person name="Salamov A."/>
            <person name="Henrissat B."/>
            <person name="Wiebenga A."/>
            <person name="De vries R.P."/>
            <person name="Grigoriev I.V."/>
            <person name="Mortensen U.H."/>
            <person name="Andersen M.R."/>
            <person name="Baker S.E."/>
        </authorList>
    </citation>
    <scope>NUCLEOTIDE SEQUENCE [LARGE SCALE GENOMIC DNA]</scope>
    <source>
        <strain evidence="1 2">CBS 121057</strain>
    </source>
</reference>